<name>D3B4A1_HETP5</name>
<gene>
    <name evidence="2" type="ORF">PPL_03223</name>
</gene>
<evidence type="ECO:0000256" key="1">
    <source>
        <dbReference type="SAM" id="MobiDB-lite"/>
    </source>
</evidence>
<dbReference type="InParanoid" id="D3B4A1"/>
<dbReference type="Proteomes" id="UP000001396">
    <property type="component" value="Unassembled WGS sequence"/>
</dbReference>
<proteinExistence type="predicted"/>
<dbReference type="InterPro" id="IPR012340">
    <property type="entry name" value="NA-bd_OB-fold"/>
</dbReference>
<evidence type="ECO:0000313" key="3">
    <source>
        <dbReference type="Proteomes" id="UP000001396"/>
    </source>
</evidence>
<feature type="region of interest" description="Disordered" evidence="1">
    <location>
        <begin position="51"/>
        <end position="74"/>
    </location>
</feature>
<dbReference type="Gene3D" id="2.40.50.140">
    <property type="entry name" value="Nucleic acid-binding proteins"/>
    <property type="match status" value="1"/>
</dbReference>
<dbReference type="AlphaFoldDB" id="D3B4A1"/>
<protein>
    <recommendedName>
        <fullName evidence="4">CST complex subunit Stn1 N-terminal domain-containing protein</fullName>
    </recommendedName>
</protein>
<accession>D3B4A1</accession>
<sequence length="244" mass="28598">MNVNDNNNNNNSINKSKSQRKIKNDNDIVDVDIEDLDLDVDVDIIDLDSDSNNSSSSYNSKSRNNGNELVENDDSENDYMYKDKYYSLVISRCYYRVFIRHISKMKVVRSYMFDRRYTFIMYEHINIYLIELFGDIVSKNVRFDDDKLKFSFVIDDNSGGTIECLLTTAASTSDQQLRIQQQLSNQLVLGRFVRLWGYLDLTSQSCPRCIVDRFEAVDDVNKQSLLWLQCIELHQTLYIPYSKQ</sequence>
<evidence type="ECO:0000313" key="2">
    <source>
        <dbReference type="EMBL" id="EFA84149.1"/>
    </source>
</evidence>
<dbReference type="RefSeq" id="XP_020436266.1">
    <property type="nucleotide sequence ID" value="XM_020574194.1"/>
</dbReference>
<feature type="compositionally biased region" description="Low complexity" evidence="1">
    <location>
        <begin position="1"/>
        <end position="16"/>
    </location>
</feature>
<organism evidence="2 3">
    <name type="scientific">Heterostelium pallidum (strain ATCC 26659 / Pp 5 / PN500)</name>
    <name type="common">Cellular slime mold</name>
    <name type="synonym">Polysphondylium pallidum</name>
    <dbReference type="NCBI Taxonomy" id="670386"/>
    <lineage>
        <taxon>Eukaryota</taxon>
        <taxon>Amoebozoa</taxon>
        <taxon>Evosea</taxon>
        <taxon>Eumycetozoa</taxon>
        <taxon>Dictyostelia</taxon>
        <taxon>Acytosteliales</taxon>
        <taxon>Acytosteliaceae</taxon>
        <taxon>Heterostelium</taxon>
    </lineage>
</organism>
<reference evidence="2 3" key="1">
    <citation type="journal article" date="2011" name="Genome Res.">
        <title>Phylogeny-wide analysis of social amoeba genomes highlights ancient origins for complex intercellular communication.</title>
        <authorList>
            <person name="Heidel A.J."/>
            <person name="Lawal H.M."/>
            <person name="Felder M."/>
            <person name="Schilde C."/>
            <person name="Helps N.R."/>
            <person name="Tunggal B."/>
            <person name="Rivero F."/>
            <person name="John U."/>
            <person name="Schleicher M."/>
            <person name="Eichinger L."/>
            <person name="Platzer M."/>
            <person name="Noegel A.A."/>
            <person name="Schaap P."/>
            <person name="Gloeckner G."/>
        </authorList>
    </citation>
    <scope>NUCLEOTIDE SEQUENCE [LARGE SCALE GENOMIC DNA]</scope>
    <source>
        <strain evidence="3">ATCC 26659 / Pp 5 / PN500</strain>
    </source>
</reference>
<dbReference type="FunCoup" id="D3B4A1">
    <property type="interactions" value="135"/>
</dbReference>
<feature type="compositionally biased region" description="Polar residues" evidence="1">
    <location>
        <begin position="58"/>
        <end position="67"/>
    </location>
</feature>
<comment type="caution">
    <text evidence="2">The sequence shown here is derived from an EMBL/GenBank/DDBJ whole genome shotgun (WGS) entry which is preliminary data.</text>
</comment>
<dbReference type="GeneID" id="31358746"/>
<dbReference type="EMBL" id="ADBJ01000010">
    <property type="protein sequence ID" value="EFA84149.1"/>
    <property type="molecule type" value="Genomic_DNA"/>
</dbReference>
<feature type="region of interest" description="Disordered" evidence="1">
    <location>
        <begin position="1"/>
        <end position="21"/>
    </location>
</feature>
<keyword evidence="3" id="KW-1185">Reference proteome</keyword>
<evidence type="ECO:0008006" key="4">
    <source>
        <dbReference type="Google" id="ProtNLM"/>
    </source>
</evidence>